<dbReference type="PANTHER" id="PTHR47371:SF3">
    <property type="entry name" value="PHOSPHOGLYCEROL TRANSFERASE I"/>
    <property type="match status" value="1"/>
</dbReference>
<dbReference type="InterPro" id="IPR000917">
    <property type="entry name" value="Sulfatase_N"/>
</dbReference>
<feature type="transmembrane region" description="Helical" evidence="7">
    <location>
        <begin position="36"/>
        <end position="55"/>
    </location>
</feature>
<keyword evidence="3" id="KW-1003">Cell membrane</keyword>
<evidence type="ECO:0000256" key="6">
    <source>
        <dbReference type="ARBA" id="ARBA00023136"/>
    </source>
</evidence>
<evidence type="ECO:0000256" key="3">
    <source>
        <dbReference type="ARBA" id="ARBA00022475"/>
    </source>
</evidence>
<dbReference type="AlphaFoldDB" id="A0A1M7LDL2"/>
<protein>
    <submittedName>
        <fullName evidence="9">Phosphoglycerol transferase MdoB</fullName>
    </submittedName>
</protein>
<feature type="transmembrane region" description="Helical" evidence="7">
    <location>
        <begin position="98"/>
        <end position="116"/>
    </location>
</feature>
<reference evidence="9 10" key="1">
    <citation type="submission" date="2016-11" db="EMBL/GenBank/DDBJ databases">
        <authorList>
            <person name="Jaros S."/>
            <person name="Januszkiewicz K."/>
            <person name="Wedrychowicz H."/>
        </authorList>
    </citation>
    <scope>NUCLEOTIDE SEQUENCE [LARGE SCALE GENOMIC DNA]</scope>
    <source>
        <strain evidence="9 10">DSM 15930</strain>
    </source>
</reference>
<dbReference type="GO" id="GO:0005886">
    <property type="term" value="C:plasma membrane"/>
    <property type="evidence" value="ECO:0007669"/>
    <property type="project" value="UniProtKB-SubCell"/>
</dbReference>
<comment type="pathway">
    <text evidence="2">Cell wall biogenesis; lipoteichoic acid biosynthesis.</text>
</comment>
<evidence type="ECO:0000256" key="4">
    <source>
        <dbReference type="ARBA" id="ARBA00022692"/>
    </source>
</evidence>
<feature type="transmembrane region" description="Helical" evidence="7">
    <location>
        <begin position="188"/>
        <end position="208"/>
    </location>
</feature>
<gene>
    <name evidence="9" type="ORF">SAMN02746066_03194</name>
</gene>
<feature type="transmembrane region" description="Helical" evidence="7">
    <location>
        <begin position="6"/>
        <end position="24"/>
    </location>
</feature>
<evidence type="ECO:0000313" key="10">
    <source>
        <dbReference type="Proteomes" id="UP000184038"/>
    </source>
</evidence>
<feature type="transmembrane region" description="Helical" evidence="7">
    <location>
        <begin position="157"/>
        <end position="182"/>
    </location>
</feature>
<evidence type="ECO:0000256" key="5">
    <source>
        <dbReference type="ARBA" id="ARBA00022989"/>
    </source>
</evidence>
<feature type="transmembrane region" description="Helical" evidence="7">
    <location>
        <begin position="298"/>
        <end position="320"/>
    </location>
</feature>
<dbReference type="RefSeq" id="WP_073289397.1">
    <property type="nucleotide sequence ID" value="NZ_FRCP01000016.1"/>
</dbReference>
<feature type="transmembrane region" description="Helical" evidence="7">
    <location>
        <begin position="67"/>
        <end position="86"/>
    </location>
</feature>
<keyword evidence="6 7" id="KW-0472">Membrane</keyword>
<evidence type="ECO:0000256" key="2">
    <source>
        <dbReference type="ARBA" id="ARBA00004936"/>
    </source>
</evidence>
<dbReference type="SUPFAM" id="SSF53649">
    <property type="entry name" value="Alkaline phosphatase-like"/>
    <property type="match status" value="1"/>
</dbReference>
<evidence type="ECO:0000256" key="1">
    <source>
        <dbReference type="ARBA" id="ARBA00004651"/>
    </source>
</evidence>
<evidence type="ECO:0000313" key="9">
    <source>
        <dbReference type="EMBL" id="SHM76027.1"/>
    </source>
</evidence>
<feature type="transmembrane region" description="Helical" evidence="7">
    <location>
        <begin position="128"/>
        <end position="145"/>
    </location>
</feature>
<keyword evidence="4 7" id="KW-0812">Transmembrane</keyword>
<keyword evidence="10" id="KW-1185">Reference proteome</keyword>
<dbReference type="Proteomes" id="UP000184038">
    <property type="component" value="Unassembled WGS sequence"/>
</dbReference>
<dbReference type="InterPro" id="IPR017850">
    <property type="entry name" value="Alkaline_phosphatase_core_sf"/>
</dbReference>
<organism evidence="9 10">
    <name type="scientific">Anaerosporobacter mobilis DSM 15930</name>
    <dbReference type="NCBI Taxonomy" id="1120996"/>
    <lineage>
        <taxon>Bacteria</taxon>
        <taxon>Bacillati</taxon>
        <taxon>Bacillota</taxon>
        <taxon>Clostridia</taxon>
        <taxon>Lachnospirales</taxon>
        <taxon>Lachnospiraceae</taxon>
        <taxon>Anaerosporobacter</taxon>
    </lineage>
</organism>
<evidence type="ECO:0000259" key="8">
    <source>
        <dbReference type="Pfam" id="PF00884"/>
    </source>
</evidence>
<keyword evidence="5 7" id="KW-1133">Transmembrane helix</keyword>
<feature type="domain" description="Sulfatase N-terminal" evidence="8">
    <location>
        <begin position="382"/>
        <end position="674"/>
    </location>
</feature>
<comment type="subcellular location">
    <subcellularLocation>
        <location evidence="1">Cell membrane</location>
        <topology evidence="1">Multi-pass membrane protein</topology>
    </subcellularLocation>
</comment>
<sequence>MNVIYLLIILSIGIVFCIDNKEKFIKKRFKLWCKELVLYLIFLSSLITIELKTVTESNFLLAKSLNIENLLISIIFFAIIMFWIPNNKYTVKQIAIKCLKFLLIGSVFYIIVKSYIRGDFNTITLGKFKWIILIYSVCSIIYIFPERIKEKLNINTDIYKLVVLTCPLISFGMLELICNGYWNQMSIYYVAINIVILYAFFFIIYYLFNKHMYSIVIYLLVIIIIGLAEYYVILFRGTPILPTDLYAFDTAVQVVGGYEFKLNKSILFAIVLVLFVLMFVNLFPNILQDKVRRRKNRIYGTVLLIITIISINCLDLSNVFNITLDYVNPATVYNKNGFVLSFLSYQQKMKINPPDKYDKNIVNEILEEYSISDEEEITKEKPIVIAIMSETFSDLSALGEISNDPDVFENWYGIEDYLLRGNLYVSTFGGGTCNTEFEFLTGNSMANLPYGSIPYRQFNMKDVGNLAATFKNNGYSTLAIHPENPNNWGRTEVYRDFGFEEFLSIDDFEDVRYIRNHVSDESCYEMIIDKFKELTNPGFIFAVTMQNHGGYDLDSIGELEKINIEDKYAQYSDVITYLSLLKESDNALLTLLNYFRSVRKPVILCIFGDHQASLDANFIQEIYGKKLEDCTLEEFEQSYAVPYMIWTNKDVNEPVEMDMSANYLGQVLLELSGINNTAYSKYLIDLMEKIEVINRYGYRVDGEWYAFEEVTPYTKYIDEYLQIQYNALFDKTREKSYYIPRL</sequence>
<dbReference type="EMBL" id="FRCP01000016">
    <property type="protein sequence ID" value="SHM76027.1"/>
    <property type="molecule type" value="Genomic_DNA"/>
</dbReference>
<name>A0A1M7LDL2_9FIRM</name>
<feature type="transmembrane region" description="Helical" evidence="7">
    <location>
        <begin position="215"/>
        <end position="233"/>
    </location>
</feature>
<feature type="transmembrane region" description="Helical" evidence="7">
    <location>
        <begin position="266"/>
        <end position="286"/>
    </location>
</feature>
<evidence type="ECO:0000256" key="7">
    <source>
        <dbReference type="SAM" id="Phobius"/>
    </source>
</evidence>
<dbReference type="STRING" id="1120996.SAMN02746066_03194"/>
<dbReference type="Gene3D" id="3.40.720.10">
    <property type="entry name" value="Alkaline Phosphatase, subunit A"/>
    <property type="match status" value="1"/>
</dbReference>
<dbReference type="PANTHER" id="PTHR47371">
    <property type="entry name" value="LIPOTEICHOIC ACID SYNTHASE"/>
    <property type="match status" value="1"/>
</dbReference>
<dbReference type="InterPro" id="IPR050448">
    <property type="entry name" value="OpgB/LTA_synthase_biosynth"/>
</dbReference>
<dbReference type="GO" id="GO:0016740">
    <property type="term" value="F:transferase activity"/>
    <property type="evidence" value="ECO:0007669"/>
    <property type="project" value="UniProtKB-KW"/>
</dbReference>
<proteinExistence type="predicted"/>
<accession>A0A1M7LDL2</accession>
<keyword evidence="9" id="KW-0808">Transferase</keyword>
<dbReference type="Pfam" id="PF00884">
    <property type="entry name" value="Sulfatase"/>
    <property type="match status" value="1"/>
</dbReference>
<dbReference type="CDD" id="cd16015">
    <property type="entry name" value="LTA_synthase"/>
    <property type="match status" value="1"/>
</dbReference>
<dbReference type="OrthoDB" id="243547at2"/>